<dbReference type="Proteomes" id="UP000299102">
    <property type="component" value="Unassembled WGS sequence"/>
</dbReference>
<keyword evidence="3" id="KW-1185">Reference proteome</keyword>
<evidence type="ECO:0000313" key="2">
    <source>
        <dbReference type="EMBL" id="GBP20289.1"/>
    </source>
</evidence>
<feature type="region of interest" description="Disordered" evidence="1">
    <location>
        <begin position="1"/>
        <end position="148"/>
    </location>
</feature>
<evidence type="ECO:0000313" key="3">
    <source>
        <dbReference type="Proteomes" id="UP000299102"/>
    </source>
</evidence>
<evidence type="ECO:0000256" key="1">
    <source>
        <dbReference type="SAM" id="MobiDB-lite"/>
    </source>
</evidence>
<feature type="compositionally biased region" description="Basic and acidic residues" evidence="1">
    <location>
        <begin position="49"/>
        <end position="82"/>
    </location>
</feature>
<feature type="compositionally biased region" description="Basic and acidic residues" evidence="1">
    <location>
        <begin position="125"/>
        <end position="136"/>
    </location>
</feature>
<protein>
    <submittedName>
        <fullName evidence="2">Uncharacterized protein</fullName>
    </submittedName>
</protein>
<reference evidence="2 3" key="1">
    <citation type="journal article" date="2019" name="Commun. Biol.">
        <title>The bagworm genome reveals a unique fibroin gene that provides high tensile strength.</title>
        <authorList>
            <person name="Kono N."/>
            <person name="Nakamura H."/>
            <person name="Ohtoshi R."/>
            <person name="Tomita M."/>
            <person name="Numata K."/>
            <person name="Arakawa K."/>
        </authorList>
    </citation>
    <scope>NUCLEOTIDE SEQUENCE [LARGE SCALE GENOMIC DNA]</scope>
</reference>
<sequence length="148" mass="16691">MLGPPKERRRYGTTQNRAWDVLHFPAPPRTPPRPGSPPAGALPEARANSMERSKELSDDPTKTTSRPPDHGHRPECALHPSDRYSMYFFTTITPEPPLPPGRRRHSSMIPVSSRDVTEPSTLSARNRDDHRTDFPMKPRMHVCGDPVP</sequence>
<feature type="compositionally biased region" description="Pro residues" evidence="1">
    <location>
        <begin position="25"/>
        <end position="37"/>
    </location>
</feature>
<name>A0A4C1U1X9_EUMVA</name>
<proteinExistence type="predicted"/>
<accession>A0A4C1U1X9</accession>
<organism evidence="2 3">
    <name type="scientific">Eumeta variegata</name>
    <name type="common">Bagworm moth</name>
    <name type="synonym">Eumeta japonica</name>
    <dbReference type="NCBI Taxonomy" id="151549"/>
    <lineage>
        <taxon>Eukaryota</taxon>
        <taxon>Metazoa</taxon>
        <taxon>Ecdysozoa</taxon>
        <taxon>Arthropoda</taxon>
        <taxon>Hexapoda</taxon>
        <taxon>Insecta</taxon>
        <taxon>Pterygota</taxon>
        <taxon>Neoptera</taxon>
        <taxon>Endopterygota</taxon>
        <taxon>Lepidoptera</taxon>
        <taxon>Glossata</taxon>
        <taxon>Ditrysia</taxon>
        <taxon>Tineoidea</taxon>
        <taxon>Psychidae</taxon>
        <taxon>Oiketicinae</taxon>
        <taxon>Eumeta</taxon>
    </lineage>
</organism>
<dbReference type="AlphaFoldDB" id="A0A4C1U1X9"/>
<comment type="caution">
    <text evidence="2">The sequence shown here is derived from an EMBL/GenBank/DDBJ whole genome shotgun (WGS) entry which is preliminary data.</text>
</comment>
<gene>
    <name evidence="2" type="ORF">EVAR_82164_1</name>
</gene>
<dbReference type="EMBL" id="BGZK01000116">
    <property type="protein sequence ID" value="GBP20289.1"/>
    <property type="molecule type" value="Genomic_DNA"/>
</dbReference>